<keyword evidence="4 5" id="KW-0067">ATP-binding</keyword>
<organism evidence="7 8">
    <name type="scientific">Actinomadura adrarensis</name>
    <dbReference type="NCBI Taxonomy" id="1819600"/>
    <lineage>
        <taxon>Bacteria</taxon>
        <taxon>Bacillati</taxon>
        <taxon>Actinomycetota</taxon>
        <taxon>Actinomycetes</taxon>
        <taxon>Streptosporangiales</taxon>
        <taxon>Thermomonosporaceae</taxon>
        <taxon>Actinomadura</taxon>
    </lineage>
</organism>
<dbReference type="PANTHER" id="PTHR43289:SF34">
    <property type="entry name" value="SERINE_THREONINE-PROTEIN KINASE YBDM-RELATED"/>
    <property type="match status" value="1"/>
</dbReference>
<proteinExistence type="predicted"/>
<feature type="domain" description="Protein kinase" evidence="6">
    <location>
        <begin position="15"/>
        <end position="78"/>
    </location>
</feature>
<dbReference type="PROSITE" id="PS00107">
    <property type="entry name" value="PROTEIN_KINASE_ATP"/>
    <property type="match status" value="1"/>
</dbReference>
<name>A0ABW3CFD7_9ACTN</name>
<dbReference type="Gene3D" id="3.30.200.20">
    <property type="entry name" value="Phosphorylase Kinase, domain 1"/>
    <property type="match status" value="1"/>
</dbReference>
<reference evidence="8" key="1">
    <citation type="journal article" date="2019" name="Int. J. Syst. Evol. Microbiol.">
        <title>The Global Catalogue of Microorganisms (GCM) 10K type strain sequencing project: providing services to taxonomists for standard genome sequencing and annotation.</title>
        <authorList>
            <consortium name="The Broad Institute Genomics Platform"/>
            <consortium name="The Broad Institute Genome Sequencing Center for Infectious Disease"/>
            <person name="Wu L."/>
            <person name="Ma J."/>
        </authorList>
    </citation>
    <scope>NUCLEOTIDE SEQUENCE [LARGE SCALE GENOMIC DNA]</scope>
    <source>
        <strain evidence="8">JCM 31696</strain>
    </source>
</reference>
<evidence type="ECO:0000256" key="3">
    <source>
        <dbReference type="ARBA" id="ARBA00022777"/>
    </source>
</evidence>
<keyword evidence="3" id="KW-0418">Kinase</keyword>
<evidence type="ECO:0000256" key="4">
    <source>
        <dbReference type="ARBA" id="ARBA00022840"/>
    </source>
</evidence>
<accession>A0ABW3CFD7</accession>
<dbReference type="EMBL" id="JBHTIR010001956">
    <property type="protein sequence ID" value="MFD0853190.1"/>
    <property type="molecule type" value="Genomic_DNA"/>
</dbReference>
<keyword evidence="8" id="KW-1185">Reference proteome</keyword>
<dbReference type="InterPro" id="IPR000719">
    <property type="entry name" value="Prot_kinase_dom"/>
</dbReference>
<evidence type="ECO:0000256" key="1">
    <source>
        <dbReference type="ARBA" id="ARBA00022679"/>
    </source>
</evidence>
<dbReference type="InterPro" id="IPR017441">
    <property type="entry name" value="Protein_kinase_ATP_BS"/>
</dbReference>
<evidence type="ECO:0000313" key="8">
    <source>
        <dbReference type="Proteomes" id="UP001597083"/>
    </source>
</evidence>
<feature type="non-terminal residue" evidence="7">
    <location>
        <position position="78"/>
    </location>
</feature>
<protein>
    <recommendedName>
        <fullName evidence="6">Protein kinase domain-containing protein</fullName>
    </recommendedName>
</protein>
<keyword evidence="2 5" id="KW-0547">Nucleotide-binding</keyword>
<feature type="binding site" evidence="5">
    <location>
        <position position="43"/>
    </location>
    <ligand>
        <name>ATP</name>
        <dbReference type="ChEBI" id="CHEBI:30616"/>
    </ligand>
</feature>
<comment type="caution">
    <text evidence="7">The sequence shown here is derived from an EMBL/GenBank/DDBJ whole genome shotgun (WGS) entry which is preliminary data.</text>
</comment>
<evidence type="ECO:0000259" key="6">
    <source>
        <dbReference type="PROSITE" id="PS50011"/>
    </source>
</evidence>
<gene>
    <name evidence="7" type="ORF">ACFQ07_13195</name>
</gene>
<dbReference type="PROSITE" id="PS50011">
    <property type="entry name" value="PROTEIN_KINASE_DOM"/>
    <property type="match status" value="1"/>
</dbReference>
<dbReference type="InterPro" id="IPR011009">
    <property type="entry name" value="Kinase-like_dom_sf"/>
</dbReference>
<dbReference type="Proteomes" id="UP001597083">
    <property type="component" value="Unassembled WGS sequence"/>
</dbReference>
<dbReference type="SUPFAM" id="SSF56112">
    <property type="entry name" value="Protein kinase-like (PK-like)"/>
    <property type="match status" value="1"/>
</dbReference>
<evidence type="ECO:0000256" key="2">
    <source>
        <dbReference type="ARBA" id="ARBA00022741"/>
    </source>
</evidence>
<evidence type="ECO:0000313" key="7">
    <source>
        <dbReference type="EMBL" id="MFD0853190.1"/>
    </source>
</evidence>
<sequence>MKPLYAADPRQVGRYRILGRLGSGGMGQVYLGISPGGRPVAVKVIHTQIAEDASFRARFEREVEAARRVGGFHTAQVV</sequence>
<evidence type="ECO:0000256" key="5">
    <source>
        <dbReference type="PROSITE-ProRule" id="PRU10141"/>
    </source>
</evidence>
<keyword evidence="1" id="KW-0808">Transferase</keyword>
<dbReference type="PANTHER" id="PTHR43289">
    <property type="entry name" value="MITOGEN-ACTIVATED PROTEIN KINASE KINASE KINASE 20-RELATED"/>
    <property type="match status" value="1"/>
</dbReference>